<protein>
    <recommendedName>
        <fullName evidence="1">site-specific DNA-methyltransferase (adenine-specific)</fullName>
        <ecNumber evidence="1">2.1.1.72</ecNumber>
    </recommendedName>
</protein>
<dbReference type="SUPFAM" id="SSF53335">
    <property type="entry name" value="S-adenosyl-L-methionine-dependent methyltransferases"/>
    <property type="match status" value="1"/>
</dbReference>
<evidence type="ECO:0000256" key="1">
    <source>
        <dbReference type="ARBA" id="ARBA00011900"/>
    </source>
</evidence>
<organism evidence="8 9">
    <name type="scientific">Streptomyces malaysiensis subsp. samsunensis</name>
    <dbReference type="NCBI Taxonomy" id="459658"/>
    <lineage>
        <taxon>Bacteria</taxon>
        <taxon>Bacillati</taxon>
        <taxon>Actinomycetota</taxon>
        <taxon>Actinomycetes</taxon>
        <taxon>Kitasatosporales</taxon>
        <taxon>Streptomycetaceae</taxon>
        <taxon>Streptomyces</taxon>
        <taxon>Streptomyces violaceusniger group</taxon>
    </lineage>
</organism>
<accession>A0A9X2M1L1</accession>
<keyword evidence="4" id="KW-0949">S-adenosyl-L-methionine</keyword>
<dbReference type="GO" id="GO:0006304">
    <property type="term" value="P:DNA modification"/>
    <property type="evidence" value="ECO:0007669"/>
    <property type="project" value="InterPro"/>
</dbReference>
<feature type="domain" description="Type II methyltransferase M.TaqI-like" evidence="6">
    <location>
        <begin position="708"/>
        <end position="993"/>
    </location>
</feature>
<evidence type="ECO:0000313" key="9">
    <source>
        <dbReference type="Proteomes" id="UP001142400"/>
    </source>
</evidence>
<dbReference type="InterPro" id="IPR011639">
    <property type="entry name" value="MethylTrfase_TaqI-like_dom"/>
</dbReference>
<feature type="domain" description="MmeI-like target recognition" evidence="7">
    <location>
        <begin position="1072"/>
        <end position="1268"/>
    </location>
</feature>
<dbReference type="Proteomes" id="UP001142400">
    <property type="component" value="Unassembled WGS sequence"/>
</dbReference>
<dbReference type="PRINTS" id="PR00507">
    <property type="entry name" value="N12N6MTFRASE"/>
</dbReference>
<dbReference type="Pfam" id="PF07669">
    <property type="entry name" value="Eco57I"/>
    <property type="match status" value="1"/>
</dbReference>
<evidence type="ECO:0000256" key="3">
    <source>
        <dbReference type="ARBA" id="ARBA00022679"/>
    </source>
</evidence>
<comment type="catalytic activity">
    <reaction evidence="5">
        <text>a 2'-deoxyadenosine in DNA + S-adenosyl-L-methionine = an N(6)-methyl-2'-deoxyadenosine in DNA + S-adenosyl-L-homocysteine + H(+)</text>
        <dbReference type="Rhea" id="RHEA:15197"/>
        <dbReference type="Rhea" id="RHEA-COMP:12418"/>
        <dbReference type="Rhea" id="RHEA-COMP:12419"/>
        <dbReference type="ChEBI" id="CHEBI:15378"/>
        <dbReference type="ChEBI" id="CHEBI:57856"/>
        <dbReference type="ChEBI" id="CHEBI:59789"/>
        <dbReference type="ChEBI" id="CHEBI:90615"/>
        <dbReference type="ChEBI" id="CHEBI:90616"/>
        <dbReference type="EC" id="2.1.1.72"/>
    </reaction>
</comment>
<evidence type="ECO:0000256" key="4">
    <source>
        <dbReference type="ARBA" id="ARBA00022691"/>
    </source>
</evidence>
<sequence length="1443" mass="159960">MSPRPAASKGLAAAKAKALDGRSQHQEWLDLTEVSGPFLTMPVLLRAWPQLDAVDKDQRARLRAHHADWQTDTTAGRDAWVAHVLRSLLEWGDALVLRQSEAEDVPDLALDRFTLDVPEHGVHLRADFALAEPGTDLAAEPDVKSAAKRVRVLGMTLPSGTVPTARPKWGDDWSASPADRLARLLRHHDIPLGLLTDGRWWCLVWAPAGGVTTTAVFDAINWNEAAERNVVRAFVSLLRRRRFFEYAEPETLVGLMKESLAAGDEVTDALGVQVRQAVELLVDAIGRADARLMEHGAPGLRASGVGAGEVYRGAVAVMMRVVFLLFAEERGLLPADNEVYAQSYSARFLRAELKARADAEGEASLEHTTAAWHRLIALFHAVHDGVRHPQLKLPAYDGSIFDPDTYPWLEKGFPLLPIDDRTVLHMLQSVQEVRVGTGRQRETRTLSFRALDVEQIGYVYEGLLSYDGERAVETMVGLIGPAGMEHEVPLRELESLAASVKDTKALAKKIHDTWKDPKPPASVARLEKLLAPAKGEAAAEAKRLLQAASRDAALTERLLPFFGLLRRDLRGLPVVIAAGSLFVTESSLRKNTGTHYTPRTLAEEVVKHALEPLVYEPGPLQTADEKKWVPKSAKQILELKVADIAMGSAAFLVAACRYLGDRLIEAWVRDGREDAVAYRAGRPVDEVTAADSESDPVVIEARRQIIEHCLYGVDINPMAVEMAKLSLWLVSMDPKRPFTFLDDRLVAGDSLLGVTSPDQLKAVHLDPGKGDLLGAAANVEDLVGEVVEKRHDITKIKGNGPEALAKKRKLLREVRQMSAKLRLVGDLVVGAALATCASGRVPWYEADGGERLRDLFPMAARVARGVVAVPEAEVEDSEVVAEARRRAREWLASELPEGGMRRVPVHWPLEFAEVFAERGGFDAVVGNPPFLGGHKLTGALGEAYREYAIDYLAQGKRGKADLVAYFTLRIHALLNSAGQAGLIATNTLAQGDTRETGLDQLVAEGVEIRRAVKSARWPSRSAMLEYCAVWISNKRVADGVVRILGDLALPSKITTSLNPASREHSWVEHLAASSGISFGGYKPDSIGFTMPEAMARRWLAEDESYRDVLFPYVNGHDVNNHPTHGSDRWIVNFHEWEEESAKKYPRAFEKLLADVKPECEQRNQKSYAGWVDRWWQYWRPRGEMTRGLAELEQCIVITAVSKVVMPVLVSTNQVFSHALNVFTSDAPALLALLSSAPHYWWAIDRASTMKGDLRYTPTDVFETLVRPNLTDLLHTTGIHLNEFRRELMIRRNIGLTATYNLVHDESCQDTDIVELRRIHEEIDKATVDAYGWHDLLDKSGATPPADPTHQTVPLDHGFHETDQGTRYTIGLLARTEIIDRLRQLNHQAYADEVLLGLHKEPKEHPDMPRPSAEAWRKKAEQARKSAVVDFEDGTLFRPEGTIF</sequence>
<dbReference type="GO" id="GO:0009007">
    <property type="term" value="F:site-specific DNA-methyltransferase (adenine-specific) activity"/>
    <property type="evidence" value="ECO:0007669"/>
    <property type="project" value="UniProtKB-EC"/>
</dbReference>
<dbReference type="InterPro" id="IPR046820">
    <property type="entry name" value="MmeI_TRD"/>
</dbReference>
<evidence type="ECO:0000259" key="7">
    <source>
        <dbReference type="Pfam" id="PF20466"/>
    </source>
</evidence>
<dbReference type="GO" id="GO:0003676">
    <property type="term" value="F:nucleic acid binding"/>
    <property type="evidence" value="ECO:0007669"/>
    <property type="project" value="InterPro"/>
</dbReference>
<dbReference type="Gene3D" id="3.40.50.150">
    <property type="entry name" value="Vaccinia Virus protein VP39"/>
    <property type="match status" value="2"/>
</dbReference>
<dbReference type="InterPro" id="IPR050953">
    <property type="entry name" value="N4_N6_ade-DNA_methylase"/>
</dbReference>
<keyword evidence="2" id="KW-0489">Methyltransferase</keyword>
<reference evidence="8" key="1">
    <citation type="submission" date="2022-06" db="EMBL/GenBank/DDBJ databases">
        <title>WGS of actinobacteria.</title>
        <authorList>
            <person name="Thawai C."/>
        </authorList>
    </citation>
    <scope>NUCLEOTIDE SEQUENCE</scope>
    <source>
        <strain evidence="8">DSM 42010</strain>
    </source>
</reference>
<proteinExistence type="predicted"/>
<dbReference type="Pfam" id="PF20466">
    <property type="entry name" value="MmeI_TRD"/>
    <property type="match status" value="1"/>
</dbReference>
<dbReference type="PANTHER" id="PTHR33841">
    <property type="entry name" value="DNA METHYLTRANSFERASE YEEA-RELATED"/>
    <property type="match status" value="1"/>
</dbReference>
<gene>
    <name evidence="8" type="ORF">NQU54_22300</name>
</gene>
<dbReference type="GO" id="GO:0032259">
    <property type="term" value="P:methylation"/>
    <property type="evidence" value="ECO:0007669"/>
    <property type="project" value="UniProtKB-KW"/>
</dbReference>
<name>A0A9X2M1L1_STRMQ</name>
<dbReference type="RefSeq" id="WP_257632604.1">
    <property type="nucleotide sequence ID" value="NZ_JANIIC010000026.1"/>
</dbReference>
<dbReference type="PANTHER" id="PTHR33841:SF1">
    <property type="entry name" value="DNA METHYLTRANSFERASE A"/>
    <property type="match status" value="1"/>
</dbReference>
<evidence type="ECO:0000256" key="2">
    <source>
        <dbReference type="ARBA" id="ARBA00022603"/>
    </source>
</evidence>
<dbReference type="EC" id="2.1.1.72" evidence="1"/>
<dbReference type="InterPro" id="IPR029063">
    <property type="entry name" value="SAM-dependent_MTases_sf"/>
</dbReference>
<evidence type="ECO:0000313" key="8">
    <source>
        <dbReference type="EMBL" id="MCQ8831724.1"/>
    </source>
</evidence>
<keyword evidence="3" id="KW-0808">Transferase</keyword>
<evidence type="ECO:0000259" key="6">
    <source>
        <dbReference type="Pfam" id="PF07669"/>
    </source>
</evidence>
<evidence type="ECO:0000256" key="5">
    <source>
        <dbReference type="ARBA" id="ARBA00047942"/>
    </source>
</evidence>
<dbReference type="PROSITE" id="PS00092">
    <property type="entry name" value="N6_MTASE"/>
    <property type="match status" value="1"/>
</dbReference>
<keyword evidence="9" id="KW-1185">Reference proteome</keyword>
<comment type="caution">
    <text evidence="8">The sequence shown here is derived from an EMBL/GenBank/DDBJ whole genome shotgun (WGS) entry which is preliminary data.</text>
</comment>
<dbReference type="EMBL" id="JANIIC010000026">
    <property type="protein sequence ID" value="MCQ8831724.1"/>
    <property type="molecule type" value="Genomic_DNA"/>
</dbReference>
<dbReference type="InterPro" id="IPR002052">
    <property type="entry name" value="DNA_methylase_N6_adenine_CS"/>
</dbReference>